<dbReference type="KEGG" id="rca:Rcas_1815"/>
<dbReference type="HOGENOM" id="CLU_2536469_0_0_0"/>
<name>A7NK86_ROSCS</name>
<accession>A7NK86</accession>
<organism evidence="1 2">
    <name type="scientific">Roseiflexus castenholzii (strain DSM 13941 / HLO8)</name>
    <dbReference type="NCBI Taxonomy" id="383372"/>
    <lineage>
        <taxon>Bacteria</taxon>
        <taxon>Bacillati</taxon>
        <taxon>Chloroflexota</taxon>
        <taxon>Chloroflexia</taxon>
        <taxon>Chloroflexales</taxon>
        <taxon>Roseiflexineae</taxon>
        <taxon>Roseiflexaceae</taxon>
        <taxon>Roseiflexus</taxon>
    </lineage>
</organism>
<dbReference type="Proteomes" id="UP000000263">
    <property type="component" value="Chromosome"/>
</dbReference>
<dbReference type="eggNOG" id="ENOG5030U1H">
    <property type="taxonomic scope" value="Bacteria"/>
</dbReference>
<dbReference type="AlphaFoldDB" id="A7NK86"/>
<evidence type="ECO:0000313" key="2">
    <source>
        <dbReference type="Proteomes" id="UP000000263"/>
    </source>
</evidence>
<evidence type="ECO:0008006" key="3">
    <source>
        <dbReference type="Google" id="ProtNLM"/>
    </source>
</evidence>
<evidence type="ECO:0000313" key="1">
    <source>
        <dbReference type="EMBL" id="ABU57906.1"/>
    </source>
</evidence>
<sequence length="77" mass="8739">MVAEQIDERLSGALTNEALAAWAFDRFYDVELGLARFEEGAAARIADVLDALMFSDYEAFRLNEEELRRLAALLRMP</sequence>
<dbReference type="STRING" id="383372.Rcas_1815"/>
<protein>
    <recommendedName>
        <fullName evidence="3">Colicin D immunity protein domain-containing protein</fullName>
    </recommendedName>
</protein>
<keyword evidence="2" id="KW-1185">Reference proteome</keyword>
<dbReference type="EMBL" id="CP000804">
    <property type="protein sequence ID" value="ABU57906.1"/>
    <property type="molecule type" value="Genomic_DNA"/>
</dbReference>
<proteinExistence type="predicted"/>
<reference evidence="1 2" key="1">
    <citation type="submission" date="2007-08" db="EMBL/GenBank/DDBJ databases">
        <title>Complete sequence of Roseiflexus castenholzii DSM 13941.</title>
        <authorList>
            <consortium name="US DOE Joint Genome Institute"/>
            <person name="Copeland A."/>
            <person name="Lucas S."/>
            <person name="Lapidus A."/>
            <person name="Barry K."/>
            <person name="Glavina del Rio T."/>
            <person name="Dalin E."/>
            <person name="Tice H."/>
            <person name="Pitluck S."/>
            <person name="Thompson L.S."/>
            <person name="Brettin T."/>
            <person name="Bruce D."/>
            <person name="Detter J.C."/>
            <person name="Han C."/>
            <person name="Tapia R."/>
            <person name="Schmutz J."/>
            <person name="Larimer F."/>
            <person name="Land M."/>
            <person name="Hauser L."/>
            <person name="Kyrpides N."/>
            <person name="Mikhailova N."/>
            <person name="Bryant D.A."/>
            <person name="Hanada S."/>
            <person name="Tsukatani Y."/>
            <person name="Richardson P."/>
        </authorList>
    </citation>
    <scope>NUCLEOTIDE SEQUENCE [LARGE SCALE GENOMIC DNA]</scope>
    <source>
        <strain evidence="2">DSM 13941 / HLO8</strain>
    </source>
</reference>
<gene>
    <name evidence="1" type="ordered locus">Rcas_1815</name>
</gene>